<organism evidence="1">
    <name type="scientific">Arundo donax</name>
    <name type="common">Giant reed</name>
    <name type="synonym">Donax arundinaceus</name>
    <dbReference type="NCBI Taxonomy" id="35708"/>
    <lineage>
        <taxon>Eukaryota</taxon>
        <taxon>Viridiplantae</taxon>
        <taxon>Streptophyta</taxon>
        <taxon>Embryophyta</taxon>
        <taxon>Tracheophyta</taxon>
        <taxon>Spermatophyta</taxon>
        <taxon>Magnoliopsida</taxon>
        <taxon>Liliopsida</taxon>
        <taxon>Poales</taxon>
        <taxon>Poaceae</taxon>
        <taxon>PACMAD clade</taxon>
        <taxon>Arundinoideae</taxon>
        <taxon>Arundineae</taxon>
        <taxon>Arundo</taxon>
    </lineage>
</organism>
<reference evidence="1" key="2">
    <citation type="journal article" date="2015" name="Data Brief">
        <title>Shoot transcriptome of the giant reed, Arundo donax.</title>
        <authorList>
            <person name="Barrero R.A."/>
            <person name="Guerrero F.D."/>
            <person name="Moolhuijzen P."/>
            <person name="Goolsby J.A."/>
            <person name="Tidwell J."/>
            <person name="Bellgard S.E."/>
            <person name="Bellgard M.I."/>
        </authorList>
    </citation>
    <scope>NUCLEOTIDE SEQUENCE</scope>
    <source>
        <tissue evidence="1">Shoot tissue taken approximately 20 cm above the soil surface</tissue>
    </source>
</reference>
<protein>
    <submittedName>
        <fullName evidence="1">Uncharacterized protein</fullName>
    </submittedName>
</protein>
<dbReference type="AlphaFoldDB" id="A0A0A8XY89"/>
<accession>A0A0A8XY89</accession>
<proteinExistence type="predicted"/>
<dbReference type="EMBL" id="GBRH01278921">
    <property type="protein sequence ID" value="JAD18974.1"/>
    <property type="molecule type" value="Transcribed_RNA"/>
</dbReference>
<evidence type="ECO:0000313" key="1">
    <source>
        <dbReference type="EMBL" id="JAD18974.1"/>
    </source>
</evidence>
<reference evidence="1" key="1">
    <citation type="submission" date="2014-09" db="EMBL/GenBank/DDBJ databases">
        <authorList>
            <person name="Magalhaes I.L.F."/>
            <person name="Oliveira U."/>
            <person name="Santos F.R."/>
            <person name="Vidigal T.H.D.A."/>
            <person name="Brescovit A.D."/>
            <person name="Santos A.J."/>
        </authorList>
    </citation>
    <scope>NUCLEOTIDE SEQUENCE</scope>
    <source>
        <tissue evidence="1">Shoot tissue taken approximately 20 cm above the soil surface</tissue>
    </source>
</reference>
<sequence>MECHRQEKAPGDGDSWRGTLEIGAQLRRGWRDGAPRGSIHEDLDKGRPDLLAFAFGRRGAWLDRGGGAAVTSWTEEVGPRLP</sequence>
<name>A0A0A8XY89_ARUDO</name>